<dbReference type="EMBL" id="AANZ01000024">
    <property type="protein sequence ID" value="EAQ78090.1"/>
    <property type="molecule type" value="Genomic_DNA"/>
</dbReference>
<accession>A3ZZC7</accession>
<evidence type="ECO:0000313" key="2">
    <source>
        <dbReference type="EMBL" id="EAQ78090.1"/>
    </source>
</evidence>
<feature type="region of interest" description="Disordered" evidence="1">
    <location>
        <begin position="1"/>
        <end position="22"/>
    </location>
</feature>
<gene>
    <name evidence="2" type="ORF">DSM3645_18756</name>
</gene>
<dbReference type="HOGENOM" id="CLU_3424598_0_0_0"/>
<proteinExistence type="predicted"/>
<reference evidence="2 3" key="1">
    <citation type="submission" date="2006-02" db="EMBL/GenBank/DDBJ databases">
        <authorList>
            <person name="Amann R."/>
            <person name="Ferriera S."/>
            <person name="Johnson J."/>
            <person name="Kravitz S."/>
            <person name="Halpern A."/>
            <person name="Remington K."/>
            <person name="Beeson K."/>
            <person name="Tran B."/>
            <person name="Rogers Y.-H."/>
            <person name="Friedman R."/>
            <person name="Venter J.C."/>
        </authorList>
    </citation>
    <scope>NUCLEOTIDE SEQUENCE [LARGE SCALE GENOMIC DNA]</scope>
    <source>
        <strain evidence="2 3">DSM 3645</strain>
    </source>
</reference>
<name>A3ZZC7_9BACT</name>
<dbReference type="AlphaFoldDB" id="A3ZZC7"/>
<organism evidence="2 3">
    <name type="scientific">Blastopirellula marina DSM 3645</name>
    <dbReference type="NCBI Taxonomy" id="314230"/>
    <lineage>
        <taxon>Bacteria</taxon>
        <taxon>Pseudomonadati</taxon>
        <taxon>Planctomycetota</taxon>
        <taxon>Planctomycetia</taxon>
        <taxon>Pirellulales</taxon>
        <taxon>Pirellulaceae</taxon>
        <taxon>Blastopirellula</taxon>
    </lineage>
</organism>
<dbReference type="Proteomes" id="UP000004358">
    <property type="component" value="Unassembled WGS sequence"/>
</dbReference>
<protein>
    <submittedName>
        <fullName evidence="2">Uncharacterized protein</fullName>
    </submittedName>
</protein>
<evidence type="ECO:0000313" key="3">
    <source>
        <dbReference type="Proteomes" id="UP000004358"/>
    </source>
</evidence>
<comment type="caution">
    <text evidence="2">The sequence shown here is derived from an EMBL/GenBank/DDBJ whole genome shotgun (WGS) entry which is preliminary data.</text>
</comment>
<sequence length="22" mass="2542">MRFETDVSLTHIGPKINEPPEM</sequence>
<evidence type="ECO:0000256" key="1">
    <source>
        <dbReference type="SAM" id="MobiDB-lite"/>
    </source>
</evidence>